<dbReference type="RefSeq" id="WP_119443963.1">
    <property type="nucleotide sequence ID" value="NZ_CP032317.1"/>
</dbReference>
<dbReference type="AlphaFoldDB" id="A0A3B7QTQ2"/>
<dbReference type="Proteomes" id="UP000262802">
    <property type="component" value="Chromosome"/>
</dbReference>
<reference evidence="2 3" key="1">
    <citation type="submission" date="2018-09" db="EMBL/GenBank/DDBJ databases">
        <title>Hymenobacter medium sp. nov., isolated from R2A medium.</title>
        <authorList>
            <person name="Yingchao G."/>
        </authorList>
    </citation>
    <scope>NUCLEOTIDE SEQUENCE [LARGE SCALE GENOMIC DNA]</scope>
    <source>
        <strain evidence="3">sh-6</strain>
    </source>
</reference>
<dbReference type="SUPFAM" id="SSF109854">
    <property type="entry name" value="DinB/YfiT-like putative metalloenzymes"/>
    <property type="match status" value="1"/>
</dbReference>
<evidence type="ECO:0000313" key="2">
    <source>
        <dbReference type="EMBL" id="AYA36378.1"/>
    </source>
</evidence>
<name>A0A3B7QTQ2_9BACT</name>
<dbReference type="InterPro" id="IPR024344">
    <property type="entry name" value="MDMPI_metal-binding"/>
</dbReference>
<dbReference type="Pfam" id="PF11716">
    <property type="entry name" value="MDMPI_N"/>
    <property type="match status" value="1"/>
</dbReference>
<evidence type="ECO:0000313" key="3">
    <source>
        <dbReference type="Proteomes" id="UP000262802"/>
    </source>
</evidence>
<dbReference type="InterPro" id="IPR034660">
    <property type="entry name" value="DinB/YfiT-like"/>
</dbReference>
<dbReference type="OrthoDB" id="154293at2"/>
<dbReference type="GO" id="GO:0046872">
    <property type="term" value="F:metal ion binding"/>
    <property type="evidence" value="ECO:0007669"/>
    <property type="project" value="InterPro"/>
</dbReference>
<protein>
    <recommendedName>
        <fullName evidence="1">Mycothiol-dependent maleylpyruvate isomerase metal-binding domain-containing protein</fullName>
    </recommendedName>
</protein>
<proteinExistence type="predicted"/>
<feature type="domain" description="Mycothiol-dependent maleylpyruvate isomerase metal-binding" evidence="1">
    <location>
        <begin position="14"/>
        <end position="159"/>
    </location>
</feature>
<evidence type="ECO:0000259" key="1">
    <source>
        <dbReference type="Pfam" id="PF11716"/>
    </source>
</evidence>
<gene>
    <name evidence="2" type="ORF">D3Y59_04470</name>
</gene>
<keyword evidence="3" id="KW-1185">Reference proteome</keyword>
<sequence length="282" mass="31833">MSQQPTIVTLPLFAKLDEQLLALLRSLSAEEWERQTLAPRWRVMDVALHLLDGNLRTLSMLRDGYFGVQPTGDLGSYQGLVSFLNQLNADWITATRRLSPAVVMQLLEQSGQEYVAFLETLDPWAPAAFSVGWAGESESLNWFHVAREYTEKWHHQQQIRQAVGRGETGLLQPELYEPYLQTSLRALPHHYRNVEAPEGTQLRVVITTPARTYQWALRRGPENWTLEAEATGQPEATVHIDGFVAWRLLSKELDAPTAAQYVRAEGAAWLAEPMLSLTAVMA</sequence>
<dbReference type="EMBL" id="CP032317">
    <property type="protein sequence ID" value="AYA36378.1"/>
    <property type="molecule type" value="Genomic_DNA"/>
</dbReference>
<organism evidence="2 3">
    <name type="scientific">Hymenobacter oligotrophus</name>
    <dbReference type="NCBI Taxonomy" id="2319843"/>
    <lineage>
        <taxon>Bacteria</taxon>
        <taxon>Pseudomonadati</taxon>
        <taxon>Bacteroidota</taxon>
        <taxon>Cytophagia</taxon>
        <taxon>Cytophagales</taxon>
        <taxon>Hymenobacteraceae</taxon>
        <taxon>Hymenobacter</taxon>
    </lineage>
</organism>
<dbReference type="Gene3D" id="1.20.120.450">
    <property type="entry name" value="dinb family like domain"/>
    <property type="match status" value="1"/>
</dbReference>
<dbReference type="KEGG" id="hyh:D3Y59_04470"/>
<accession>A0A3B7QTQ2</accession>